<evidence type="ECO:0000313" key="3">
    <source>
        <dbReference type="EMBL" id="MBB4908700.1"/>
    </source>
</evidence>
<dbReference type="EMBL" id="JACHJQ010000005">
    <property type="protein sequence ID" value="MBB4908700.1"/>
    <property type="molecule type" value="Genomic_DNA"/>
</dbReference>
<feature type="region of interest" description="Disordered" evidence="1">
    <location>
        <begin position="307"/>
        <end position="387"/>
    </location>
</feature>
<reference evidence="3 4" key="1">
    <citation type="submission" date="2020-08" db="EMBL/GenBank/DDBJ databases">
        <title>Genomic Encyclopedia of Type Strains, Phase III (KMG-III): the genomes of soil and plant-associated and newly described type strains.</title>
        <authorList>
            <person name="Whitman W."/>
        </authorList>
    </citation>
    <scope>NUCLEOTIDE SEQUENCE [LARGE SCALE GENOMIC DNA]</scope>
    <source>
        <strain evidence="3 4">CECT 8960</strain>
    </source>
</reference>
<organism evidence="3 4">
    <name type="scientific">Actinophytocola algeriensis</name>
    <dbReference type="NCBI Taxonomy" id="1768010"/>
    <lineage>
        <taxon>Bacteria</taxon>
        <taxon>Bacillati</taxon>
        <taxon>Actinomycetota</taxon>
        <taxon>Actinomycetes</taxon>
        <taxon>Pseudonocardiales</taxon>
        <taxon>Pseudonocardiaceae</taxon>
    </lineage>
</organism>
<dbReference type="PANTHER" id="PTHR45632">
    <property type="entry name" value="LD33804P"/>
    <property type="match status" value="1"/>
</dbReference>
<evidence type="ECO:0000313" key="4">
    <source>
        <dbReference type="Proteomes" id="UP000520767"/>
    </source>
</evidence>
<dbReference type="PROSITE" id="PS51318">
    <property type="entry name" value="TAT"/>
    <property type="match status" value="1"/>
</dbReference>
<keyword evidence="2" id="KW-0732">Signal</keyword>
<protein>
    <recommendedName>
        <fullName evidence="5">Kelch motif protein</fullName>
    </recommendedName>
</protein>
<dbReference type="Pfam" id="PF01344">
    <property type="entry name" value="Kelch_1"/>
    <property type="match status" value="3"/>
</dbReference>
<keyword evidence="4" id="KW-1185">Reference proteome</keyword>
<feature type="chain" id="PRO_5038480302" description="Kelch motif protein" evidence="2">
    <location>
        <begin position="25"/>
        <end position="513"/>
    </location>
</feature>
<dbReference type="SUPFAM" id="SSF117281">
    <property type="entry name" value="Kelch motif"/>
    <property type="match status" value="1"/>
</dbReference>
<evidence type="ECO:0000256" key="2">
    <source>
        <dbReference type="SAM" id="SignalP"/>
    </source>
</evidence>
<evidence type="ECO:0000256" key="1">
    <source>
        <dbReference type="SAM" id="MobiDB-lite"/>
    </source>
</evidence>
<proteinExistence type="predicted"/>
<gene>
    <name evidence="3" type="ORF">FHR82_004953</name>
</gene>
<comment type="caution">
    <text evidence="3">The sequence shown here is derived from an EMBL/GenBank/DDBJ whole genome shotgun (WGS) entry which is preliminary data.</text>
</comment>
<name>A0A7W7VG49_9PSEU</name>
<accession>A0A7W7VG49</accession>
<feature type="signal peptide" evidence="2">
    <location>
        <begin position="1"/>
        <end position="24"/>
    </location>
</feature>
<dbReference type="InterPro" id="IPR006652">
    <property type="entry name" value="Kelch_1"/>
</dbReference>
<dbReference type="InterPro" id="IPR015915">
    <property type="entry name" value="Kelch-typ_b-propeller"/>
</dbReference>
<sequence>MTDFSVRRLLVGAGALVSASAALGAVVVVYASAPQPAAGSPATPAAAHAHGHQLTTITGNAPLPDAEYAAGWQRLPSIARGPRQEHGTAALDGRVYVVGGIVPLPDGRLETTGRVEVYDPATRRWTDAAPLPVPMNHPNLATVDGRLLVFGGLSGGASWQAIGDSFAYDPAADRWAPLADVPPELRRGSAAMGVHGDTVYLAGGMLTLTPGPGGLQDTVATVSAYHVPTGRWSTLTSLPQARDHAGGAVVGGTFYVLGGRDRGQLNVRDEVFALNLRSGRWSDRSPMPTPRGGLATAAVGDRIYTLRRRGQPGTGLEPHLPRDRGLRHPQGPVEETGPDAATTPRHRGGGHRRHHLHPRRGPPGRRCTGRRGRRLPAPMTRHPGARGRQRLRRNFCTASRARSRLRGSFAISPALVFICCPFELRMKDLIRSNRPAITISLVSIRYRSHTQCLRSQPVTGRMAPKCGLTRLEQARKTLRRGRNQIRDGQGGRRTCRAGTGWRWGPRRRGRGMV</sequence>
<dbReference type="AlphaFoldDB" id="A0A7W7VG49"/>
<dbReference type="Gene3D" id="2.120.10.80">
    <property type="entry name" value="Kelch-type beta propeller"/>
    <property type="match status" value="1"/>
</dbReference>
<dbReference type="Proteomes" id="UP000520767">
    <property type="component" value="Unassembled WGS sequence"/>
</dbReference>
<feature type="region of interest" description="Disordered" evidence="1">
    <location>
        <begin position="482"/>
        <end position="513"/>
    </location>
</feature>
<feature type="compositionally biased region" description="Basic residues" evidence="1">
    <location>
        <begin position="504"/>
        <end position="513"/>
    </location>
</feature>
<dbReference type="SMART" id="SM00612">
    <property type="entry name" value="Kelch"/>
    <property type="match status" value="4"/>
</dbReference>
<feature type="compositionally biased region" description="Basic residues" evidence="1">
    <location>
        <begin position="344"/>
        <end position="374"/>
    </location>
</feature>
<dbReference type="InterPro" id="IPR006311">
    <property type="entry name" value="TAT_signal"/>
</dbReference>
<evidence type="ECO:0008006" key="5">
    <source>
        <dbReference type="Google" id="ProtNLM"/>
    </source>
</evidence>